<proteinExistence type="predicted"/>
<protein>
    <submittedName>
        <fullName evidence="1">Uncharacterized protein</fullName>
    </submittedName>
</protein>
<dbReference type="Proteomes" id="UP000028681">
    <property type="component" value="Chromosome"/>
</dbReference>
<gene>
    <name evidence="1" type="ORF">ETEE_1473</name>
</gene>
<dbReference type="KEGG" id="ete:ETEE_1473"/>
<evidence type="ECO:0000313" key="2">
    <source>
        <dbReference type="Proteomes" id="UP000028681"/>
    </source>
</evidence>
<evidence type="ECO:0000313" key="1">
    <source>
        <dbReference type="EMBL" id="AIJ07925.1"/>
    </source>
</evidence>
<organism evidence="1 2">
    <name type="scientific">Edwardsiella anguillarum ET080813</name>
    <dbReference type="NCBI Taxonomy" id="667120"/>
    <lineage>
        <taxon>Bacteria</taxon>
        <taxon>Pseudomonadati</taxon>
        <taxon>Pseudomonadota</taxon>
        <taxon>Gammaproteobacteria</taxon>
        <taxon>Enterobacterales</taxon>
        <taxon>Hafniaceae</taxon>
        <taxon>Edwardsiella</taxon>
    </lineage>
</organism>
<dbReference type="EMBL" id="CP006664">
    <property type="protein sequence ID" value="AIJ07925.1"/>
    <property type="molecule type" value="Genomic_DNA"/>
</dbReference>
<reference evidence="1 2" key="1">
    <citation type="journal article" date="2012" name="PLoS ONE">
        <title>Edwardsiella comparative phylogenomics reveal the new intra/inter-species taxonomic relationships, virulence evolution and niche adaptation mechanisms.</title>
        <authorList>
            <person name="Yang M."/>
            <person name="Lv Y."/>
            <person name="Xiao J."/>
            <person name="Wu H."/>
            <person name="Zheng H."/>
            <person name="Liu Q."/>
            <person name="Zhang Y."/>
            <person name="Wang Q."/>
        </authorList>
    </citation>
    <scope>NUCLEOTIDE SEQUENCE [LARGE SCALE GENOMIC DNA]</scope>
    <source>
        <strain evidence="2">080813</strain>
    </source>
</reference>
<sequence length="44" mass="4965">MRPNVVIAGLFSYHATLNDGITPHIAISPPRYLRRHNANLTHTQ</sequence>
<dbReference type="HOGENOM" id="CLU_3215558_0_0_6"/>
<accession>A0A076LHD8</accession>
<dbReference type="AlphaFoldDB" id="A0A076LHD8"/>
<name>A0A076LHD8_9GAMM</name>